<dbReference type="OrthoDB" id="5110615at2"/>
<feature type="region of interest" description="Disordered" evidence="1">
    <location>
        <begin position="204"/>
        <end position="228"/>
    </location>
</feature>
<organism evidence="2 3">
    <name type="scientific">Cryobacterium arcticum</name>
    <dbReference type="NCBI Taxonomy" id="670052"/>
    <lineage>
        <taxon>Bacteria</taxon>
        <taxon>Bacillati</taxon>
        <taxon>Actinomycetota</taxon>
        <taxon>Actinomycetes</taxon>
        <taxon>Micrococcales</taxon>
        <taxon>Microbacteriaceae</taxon>
        <taxon>Cryobacterium</taxon>
    </lineage>
</organism>
<reference evidence="2 3" key="1">
    <citation type="submission" date="2016-06" db="EMBL/GenBank/DDBJ databases">
        <title>Genome sequencing of Cryobacterium arcticum PAMC 27867.</title>
        <authorList>
            <person name="Lee J."/>
            <person name="Kim O.-S."/>
        </authorList>
    </citation>
    <scope>NUCLEOTIDE SEQUENCE [LARGE SCALE GENOMIC DNA]</scope>
    <source>
        <strain evidence="2 3">PAMC 27867</strain>
    </source>
</reference>
<feature type="compositionally biased region" description="Low complexity" evidence="1">
    <location>
        <begin position="42"/>
        <end position="53"/>
    </location>
</feature>
<gene>
    <name evidence="2" type="ORF">PA27867_3614</name>
</gene>
<sequence>MNIKTSTIPVRADIDGLAVIGRTRHALMGIRYGEGEGGDEGGQQQQNDQGGDNAPWTKENFDPERAFRLVENLRADAAAAKTKTDAAIQAAADKAQKDTLAQFAKLLGGGEQEETDPVKLAAKVTDLTSKITEKDGDLTKAQASVKAGQLSTAVAILSHGLGGSARLLLANEDFKTSIASVEPTDEAAITAKIKAAIQANAALKTTPPSSGSTDHQGGQVPDLEKQLAAATKAGDMQLSITLKRRIADAKRS</sequence>
<name>A0A1B1BPF8_9MICO</name>
<dbReference type="RefSeq" id="WP_066598455.1">
    <property type="nucleotide sequence ID" value="NZ_CP016282.1"/>
</dbReference>
<feature type="compositionally biased region" description="Polar residues" evidence="1">
    <location>
        <begin position="207"/>
        <end position="216"/>
    </location>
</feature>
<feature type="region of interest" description="Disordered" evidence="1">
    <location>
        <begin position="32"/>
        <end position="59"/>
    </location>
</feature>
<protein>
    <recommendedName>
        <fullName evidence="4">Scaffolding protein</fullName>
    </recommendedName>
</protein>
<evidence type="ECO:0000313" key="3">
    <source>
        <dbReference type="Proteomes" id="UP000092582"/>
    </source>
</evidence>
<dbReference type="Proteomes" id="UP000092582">
    <property type="component" value="Chromosome 1"/>
</dbReference>
<evidence type="ECO:0000313" key="2">
    <source>
        <dbReference type="EMBL" id="ANP74532.1"/>
    </source>
</evidence>
<dbReference type="STRING" id="670052.PA27867_3614"/>
<proteinExistence type="predicted"/>
<keyword evidence="3" id="KW-1185">Reference proteome</keyword>
<dbReference type="AlphaFoldDB" id="A0A1B1BPF8"/>
<evidence type="ECO:0000256" key="1">
    <source>
        <dbReference type="SAM" id="MobiDB-lite"/>
    </source>
</evidence>
<evidence type="ECO:0008006" key="4">
    <source>
        <dbReference type="Google" id="ProtNLM"/>
    </source>
</evidence>
<dbReference type="EMBL" id="CP016282">
    <property type="protein sequence ID" value="ANP74532.1"/>
    <property type="molecule type" value="Genomic_DNA"/>
</dbReference>
<accession>A0A1B1BPF8</accession>
<dbReference type="KEGG" id="cart:PA27867_3614"/>